<dbReference type="Proteomes" id="UP000723463">
    <property type="component" value="Unassembled WGS sequence"/>
</dbReference>
<dbReference type="GO" id="GO:0005634">
    <property type="term" value="C:nucleus"/>
    <property type="evidence" value="ECO:0007669"/>
    <property type="project" value="TreeGrafter"/>
</dbReference>
<dbReference type="PANTHER" id="PTHR11079">
    <property type="entry name" value="CYTOSINE DEAMINASE FAMILY MEMBER"/>
    <property type="match status" value="1"/>
</dbReference>
<sequence>MLDQVLPEAEVRALETVDVYIATIEPKHTNQVIKFIRGKLPATQGLDHIKQIRKTTTDDGAVKLDVVLCEGLALSAQVLDQLLKQEGLESMVTPRIHGVPKYPPLTRDQFEQWKAAWPTTFREDTNRHPKISDKDEAAIMGHIQSVWGHTAEATSKGELPIAAMIVDPLTQQIMATSYDTRKSTGYILQHAVMNCVAAVAKRERDGSLSQRAEYHHQQPHSIGSDTVVPISSEKQGAEPVTGRESTPSPICGEKRKKNPVSETNLSTPSPESSASPLLRDEGAGDTEDRRVKKAYLCTGYDVFLTHEPCVMCSMALVHSRVGRVFYTVPMAASGGLGSQHKIHSHPSLNHHFFVYRQVGYQAQQDKVKEQCGDDSMNENKGASIGLLALENQKVDC</sequence>
<feature type="compositionally biased region" description="Basic and acidic residues" evidence="3">
    <location>
        <begin position="207"/>
        <end position="216"/>
    </location>
</feature>
<reference evidence="5" key="1">
    <citation type="journal article" date="2020" name="Fungal Divers.">
        <title>Resolving the Mortierellaceae phylogeny through synthesis of multi-gene phylogenetics and phylogenomics.</title>
        <authorList>
            <person name="Vandepol N."/>
            <person name="Liber J."/>
            <person name="Desiro A."/>
            <person name="Na H."/>
            <person name="Kennedy M."/>
            <person name="Barry K."/>
            <person name="Grigoriev I.V."/>
            <person name="Miller A.N."/>
            <person name="O'Donnell K."/>
            <person name="Stajich J.E."/>
            <person name="Bonito G."/>
        </authorList>
    </citation>
    <scope>NUCLEOTIDE SEQUENCE</scope>
    <source>
        <strain evidence="5">NRRL 2591</strain>
    </source>
</reference>
<dbReference type="PANTHER" id="PTHR11079:SF156">
    <property type="entry name" value="INACTIVE TRNA-SPECIFIC ADENOSINE DEAMINASE-LIKE PROTEIN 3-RELATED"/>
    <property type="match status" value="1"/>
</dbReference>
<dbReference type="Gene3D" id="3.40.140.10">
    <property type="entry name" value="Cytidine Deaminase, domain 2"/>
    <property type="match status" value="2"/>
</dbReference>
<evidence type="ECO:0000256" key="3">
    <source>
        <dbReference type="SAM" id="MobiDB-lite"/>
    </source>
</evidence>
<accession>A0A9P6EZA5</accession>
<dbReference type="PROSITE" id="PS51747">
    <property type="entry name" value="CYT_DCMP_DEAMINASES_2"/>
    <property type="match status" value="1"/>
</dbReference>
<keyword evidence="1" id="KW-0819">tRNA processing</keyword>
<dbReference type="EMBL" id="JAAAXW010000248">
    <property type="protein sequence ID" value="KAF9539383.1"/>
    <property type="molecule type" value="Genomic_DNA"/>
</dbReference>
<name>A0A9P6EZA5_9FUNG</name>
<evidence type="ECO:0000259" key="4">
    <source>
        <dbReference type="PROSITE" id="PS51747"/>
    </source>
</evidence>
<organism evidence="5 6">
    <name type="scientific">Mortierella hygrophila</name>
    <dbReference type="NCBI Taxonomy" id="979708"/>
    <lineage>
        <taxon>Eukaryota</taxon>
        <taxon>Fungi</taxon>
        <taxon>Fungi incertae sedis</taxon>
        <taxon>Mucoromycota</taxon>
        <taxon>Mortierellomycotina</taxon>
        <taxon>Mortierellomycetes</taxon>
        <taxon>Mortierellales</taxon>
        <taxon>Mortierellaceae</taxon>
        <taxon>Mortierella</taxon>
    </lineage>
</organism>
<keyword evidence="6" id="KW-1185">Reference proteome</keyword>
<dbReference type="GO" id="GO:0008033">
    <property type="term" value="P:tRNA processing"/>
    <property type="evidence" value="ECO:0007669"/>
    <property type="project" value="UniProtKB-KW"/>
</dbReference>
<protein>
    <submittedName>
        <fullName evidence="5">Adenosine deaminase, tRNA-specific 3</fullName>
    </submittedName>
</protein>
<proteinExistence type="inferred from homology"/>
<dbReference type="GO" id="GO:0052717">
    <property type="term" value="F:tRNA-specific adenosine-34 deaminase activity"/>
    <property type="evidence" value="ECO:0007669"/>
    <property type="project" value="TreeGrafter"/>
</dbReference>
<evidence type="ECO:0000256" key="2">
    <source>
        <dbReference type="ARBA" id="ARBA00038160"/>
    </source>
</evidence>
<feature type="domain" description="CMP/dCMP-type deaminase" evidence="4">
    <location>
        <begin position="203"/>
        <end position="355"/>
    </location>
</feature>
<gene>
    <name evidence="5" type="primary">ADAT3</name>
    <name evidence="5" type="ORF">EC957_005442</name>
</gene>
<comment type="caution">
    <text evidence="5">The sequence shown here is derived from an EMBL/GenBank/DDBJ whole genome shotgun (WGS) entry which is preliminary data.</text>
</comment>
<feature type="compositionally biased region" description="Polar residues" evidence="3">
    <location>
        <begin position="260"/>
        <end position="275"/>
    </location>
</feature>
<dbReference type="InterPro" id="IPR016193">
    <property type="entry name" value="Cytidine_deaminase-like"/>
</dbReference>
<evidence type="ECO:0000313" key="6">
    <source>
        <dbReference type="Proteomes" id="UP000723463"/>
    </source>
</evidence>
<evidence type="ECO:0000313" key="5">
    <source>
        <dbReference type="EMBL" id="KAF9539383.1"/>
    </source>
</evidence>
<dbReference type="SUPFAM" id="SSF53927">
    <property type="entry name" value="Cytidine deaminase-like"/>
    <property type="match status" value="1"/>
</dbReference>
<dbReference type="InterPro" id="IPR002125">
    <property type="entry name" value="CMP_dCMP_dom"/>
</dbReference>
<dbReference type="GO" id="GO:0005737">
    <property type="term" value="C:cytoplasm"/>
    <property type="evidence" value="ECO:0007669"/>
    <property type="project" value="TreeGrafter"/>
</dbReference>
<evidence type="ECO:0000256" key="1">
    <source>
        <dbReference type="ARBA" id="ARBA00022694"/>
    </source>
</evidence>
<comment type="similarity">
    <text evidence="2">Belongs to the cytidine and deoxycytidylate deaminase family. ADAT3 subfamily.</text>
</comment>
<feature type="region of interest" description="Disordered" evidence="3">
    <location>
        <begin position="207"/>
        <end position="286"/>
    </location>
</feature>
<dbReference type="AlphaFoldDB" id="A0A9P6EZA5"/>